<keyword evidence="2" id="KW-1185">Reference proteome</keyword>
<dbReference type="Proteomes" id="UP000277811">
    <property type="component" value="Unassembled WGS sequence"/>
</dbReference>
<proteinExistence type="predicted"/>
<dbReference type="OrthoDB" id="1624444at2"/>
<dbReference type="EMBL" id="UPPP01000057">
    <property type="protein sequence ID" value="VBB05559.1"/>
    <property type="molecule type" value="Genomic_DNA"/>
</dbReference>
<gene>
    <name evidence="1" type="ORF">LUCI_0769</name>
</gene>
<name>A0A498R310_9FIRM</name>
<protein>
    <submittedName>
        <fullName evidence="1">Uncharacterized protein</fullName>
    </submittedName>
</protein>
<dbReference type="AlphaFoldDB" id="A0A498R310"/>
<evidence type="ECO:0000313" key="2">
    <source>
        <dbReference type="Proteomes" id="UP000277811"/>
    </source>
</evidence>
<organism evidence="1 2">
    <name type="scientific">Lucifera butyrica</name>
    <dbReference type="NCBI Taxonomy" id="1351585"/>
    <lineage>
        <taxon>Bacteria</taxon>
        <taxon>Bacillati</taxon>
        <taxon>Bacillota</taxon>
        <taxon>Negativicutes</taxon>
        <taxon>Veillonellales</taxon>
        <taxon>Veillonellaceae</taxon>
        <taxon>Lucifera</taxon>
    </lineage>
</organism>
<reference evidence="1 2" key="1">
    <citation type="submission" date="2018-06" db="EMBL/GenBank/DDBJ databases">
        <authorList>
            <person name="Strepis N."/>
        </authorList>
    </citation>
    <scope>NUCLEOTIDE SEQUENCE [LARGE SCALE GENOMIC DNA]</scope>
    <source>
        <strain evidence="1">LUCI</strain>
    </source>
</reference>
<dbReference type="RefSeq" id="WP_122626549.1">
    <property type="nucleotide sequence ID" value="NZ_UPPP01000057.1"/>
</dbReference>
<sequence length="358" mass="38427">MQTQNLAIPLLAGTDLVSRTKINEAFEAVDQKALGPNHTESKAHWALWQPGAAYSKGDLVRTDQLPSWGFLECTTAGTSDTVALVAPVAEGTSVNDGSVTWILRRLGSAVDLTDMEAGLSAANQKIQELQSGIGELNQRIPVPAGGTTGQVLVKKSTADGDVQWQDSAGVQGTFGGEFATKADLLAATDLQIGYNYIVTADESQGGRRSYYSYQPGKVWQYMGSFADGMATGSNSNVYSYQWNSAADVVANTEKSLSIPPNPQFNRLAPTVLKLEAGIVDQVQTVCEFDSEAAASFVYDSRYVEFVGSGTGVSSQMRLKTIYQEALSIKGTLDGTGQYSESDWVDPTKWKTVEKTEVI</sequence>
<evidence type="ECO:0000313" key="1">
    <source>
        <dbReference type="EMBL" id="VBB05559.1"/>
    </source>
</evidence>
<accession>A0A498R310</accession>